<reference evidence="1 2" key="2">
    <citation type="journal article" date="2022" name="Mol. Ecol. Resour.">
        <title>The genomes of chicory, endive, great burdock and yacon provide insights into Asteraceae paleo-polyploidization history and plant inulin production.</title>
        <authorList>
            <person name="Fan W."/>
            <person name="Wang S."/>
            <person name="Wang H."/>
            <person name="Wang A."/>
            <person name="Jiang F."/>
            <person name="Liu H."/>
            <person name="Zhao H."/>
            <person name="Xu D."/>
            <person name="Zhang Y."/>
        </authorList>
    </citation>
    <scope>NUCLEOTIDE SEQUENCE [LARGE SCALE GENOMIC DNA]</scope>
    <source>
        <strain evidence="2">cv. Niubang</strain>
    </source>
</reference>
<reference evidence="2" key="1">
    <citation type="journal article" date="2022" name="Mol. Ecol. Resour.">
        <title>The genomes of chicory, endive, great burdock and yacon provide insights into Asteraceae palaeo-polyploidization history and plant inulin production.</title>
        <authorList>
            <person name="Fan W."/>
            <person name="Wang S."/>
            <person name="Wang H."/>
            <person name="Wang A."/>
            <person name="Jiang F."/>
            <person name="Liu H."/>
            <person name="Zhao H."/>
            <person name="Xu D."/>
            <person name="Zhang Y."/>
        </authorList>
    </citation>
    <scope>NUCLEOTIDE SEQUENCE [LARGE SCALE GENOMIC DNA]</scope>
    <source>
        <strain evidence="2">cv. Niubang</strain>
    </source>
</reference>
<dbReference type="EMBL" id="CM042047">
    <property type="protein sequence ID" value="KAI3769174.1"/>
    <property type="molecule type" value="Genomic_DNA"/>
</dbReference>
<dbReference type="Proteomes" id="UP001055879">
    <property type="component" value="Linkage Group LG01"/>
</dbReference>
<organism evidence="1 2">
    <name type="scientific">Arctium lappa</name>
    <name type="common">Greater burdock</name>
    <name type="synonym">Lappa major</name>
    <dbReference type="NCBI Taxonomy" id="4217"/>
    <lineage>
        <taxon>Eukaryota</taxon>
        <taxon>Viridiplantae</taxon>
        <taxon>Streptophyta</taxon>
        <taxon>Embryophyta</taxon>
        <taxon>Tracheophyta</taxon>
        <taxon>Spermatophyta</taxon>
        <taxon>Magnoliopsida</taxon>
        <taxon>eudicotyledons</taxon>
        <taxon>Gunneridae</taxon>
        <taxon>Pentapetalae</taxon>
        <taxon>asterids</taxon>
        <taxon>campanulids</taxon>
        <taxon>Asterales</taxon>
        <taxon>Asteraceae</taxon>
        <taxon>Carduoideae</taxon>
        <taxon>Cardueae</taxon>
        <taxon>Arctiinae</taxon>
        <taxon>Arctium</taxon>
    </lineage>
</organism>
<sequence>MKMNTKSLKLLISLFLLNSITLYLYFSSHPDYFRRPPPSPTNPHHFRSSFPHHTALVSLSNSNKPWPILPSYLPWSLTPNIGVTSCEAYFGNGFTRSLHLLKPSPEVYRRSGNGGGGGGWFRCFYSRTLRSSICEGGRLRMHPEKIRMSVGGEAVESVIGRREEEELPEFEAGAFDLEVGERSERRGGKLVSEGFLNEYLQKGQISRHTMRELIDSIRLVGANEFECSQWIEEPTLLVTRFEYANLFHTITDWYSAYVSSRVAGLPNRPQVVFVDGHCMTQLEETWKAVFSGLRYAKNFSGPVCFRHAILSPLGYETAMFKGLSENIDCSGSPAHDLWQNPDEKKTARISEFGEMIRAAFALPLQRHHQNPKSGSRSHNILFVRREDYLAHPRHGGKVQSRLSNEQEVFDALKTWSWNHTECKLNLINGLFGHMSMKEQVRAIQDASVIVGAHGAGLTHIVSASPEAEILEIVASEFRRPHFALISQWKGLKYHPIYLGGSHANPTVVIEKLRDILKSLGC</sequence>
<accession>A0ACB9FDJ7</accession>
<comment type="caution">
    <text evidence="1">The sequence shown here is derived from an EMBL/GenBank/DDBJ whole genome shotgun (WGS) entry which is preliminary data.</text>
</comment>
<protein>
    <submittedName>
        <fullName evidence="1">Uncharacterized protein</fullName>
    </submittedName>
</protein>
<name>A0ACB9FDJ7_ARCLA</name>
<proteinExistence type="predicted"/>
<gene>
    <name evidence="1" type="ORF">L6452_00274</name>
</gene>
<evidence type="ECO:0000313" key="2">
    <source>
        <dbReference type="Proteomes" id="UP001055879"/>
    </source>
</evidence>
<keyword evidence="2" id="KW-1185">Reference proteome</keyword>
<evidence type="ECO:0000313" key="1">
    <source>
        <dbReference type="EMBL" id="KAI3769174.1"/>
    </source>
</evidence>